<evidence type="ECO:0000256" key="6">
    <source>
        <dbReference type="ARBA" id="ARBA00022763"/>
    </source>
</evidence>
<dbReference type="InterPro" id="IPR011856">
    <property type="entry name" value="tRNA_endonuc-like_dom_sf"/>
</dbReference>
<keyword evidence="7 13" id="KW-0378">Hydrolase</keyword>
<dbReference type="HAMAP" id="MF_00130">
    <property type="entry name" value="RecU"/>
    <property type="match status" value="1"/>
</dbReference>
<accession>A0ABW4J777</accession>
<reference evidence="16" key="1">
    <citation type="journal article" date="2019" name="Int. J. Syst. Evol. Microbiol.">
        <title>The Global Catalogue of Microorganisms (GCM) 10K type strain sequencing project: providing services to taxonomists for standard genome sequencing and annotation.</title>
        <authorList>
            <consortium name="The Broad Institute Genomics Platform"/>
            <consortium name="The Broad Institute Genome Sequencing Center for Infectious Disease"/>
            <person name="Wu L."/>
            <person name="Ma J."/>
        </authorList>
    </citation>
    <scope>NUCLEOTIDE SEQUENCE [LARGE SCALE GENOMIC DNA]</scope>
    <source>
        <strain evidence="16">CCM 8896</strain>
    </source>
</reference>
<comment type="caution">
    <text evidence="15">The sequence shown here is derived from an EMBL/GenBank/DDBJ whole genome shotgun (WGS) entry which is preliminary data.</text>
</comment>
<dbReference type="Proteomes" id="UP001597267">
    <property type="component" value="Unassembled WGS sequence"/>
</dbReference>
<keyword evidence="5 13" id="KW-0255">Endonuclease</keyword>
<name>A0ABW4J777_9LACO</name>
<dbReference type="InterPro" id="IPR004612">
    <property type="entry name" value="Resolv_RecU"/>
</dbReference>
<dbReference type="NCBIfam" id="NF002584">
    <property type="entry name" value="PRK02234.1-5"/>
    <property type="match status" value="1"/>
</dbReference>
<keyword evidence="4 13" id="KW-0479">Metal-binding</keyword>
<sequence length="211" mass="24932">MIKYPNGHYYKPETDQLTQHLKQKHHNQAVFGQRGMALEDEINASNVYYRQTQQAVVYKKPTPIQIVKVDYPKRAQAIIKEAYFRQPSTTDYNGVYRGYYLDFEAKETKNKQSFPLKNFHQHQIDHFKRCLTQQGICFVITKFVTPKRIFLYPATKLIQYWQQSQQGPKSIPLTEFETNGFEIQYSIQPILPYLTAVDQLITTSKENHREC</sequence>
<proteinExistence type="inferred from homology"/>
<evidence type="ECO:0000313" key="15">
    <source>
        <dbReference type="EMBL" id="MFD1672224.1"/>
    </source>
</evidence>
<comment type="similarity">
    <text evidence="11 13">Belongs to the RecU family.</text>
</comment>
<feature type="binding site" evidence="13">
    <location>
        <position position="91"/>
    </location>
    <ligand>
        <name>Mg(2+)</name>
        <dbReference type="ChEBI" id="CHEBI:18420"/>
    </ligand>
</feature>
<keyword evidence="6 13" id="KW-0227">DNA damage</keyword>
<keyword evidence="8 13" id="KW-0460">Magnesium</keyword>
<feature type="binding site" evidence="13">
    <location>
        <position position="104"/>
    </location>
    <ligand>
        <name>Mg(2+)</name>
        <dbReference type="ChEBI" id="CHEBI:18420"/>
    </ligand>
</feature>
<evidence type="ECO:0000256" key="2">
    <source>
        <dbReference type="ARBA" id="ARBA00022490"/>
    </source>
</evidence>
<evidence type="ECO:0000256" key="7">
    <source>
        <dbReference type="ARBA" id="ARBA00022801"/>
    </source>
</evidence>
<evidence type="ECO:0000256" key="3">
    <source>
        <dbReference type="ARBA" id="ARBA00022722"/>
    </source>
</evidence>
<dbReference type="EC" id="3.1.21.10" evidence="13 14"/>
<comment type="cofactor">
    <cofactor evidence="13">
        <name>Mg(2+)</name>
        <dbReference type="ChEBI" id="CHEBI:18420"/>
    </cofactor>
    <text evidence="13">Binds 1 Mg(2+) ion per subunit.</text>
</comment>
<comment type="function">
    <text evidence="13">Endonuclease that resolves Holliday junction intermediates in genetic recombination. Cleaves mobile four-strand junctions by introducing symmetrical nicks in paired strands. Promotes annealing of linear ssDNA with homologous dsDNA. Required for DNA repair, homologous recombination and chromosome segregation.</text>
</comment>
<evidence type="ECO:0000256" key="13">
    <source>
        <dbReference type="HAMAP-Rule" id="MF_00130"/>
    </source>
</evidence>
<protein>
    <recommendedName>
        <fullName evidence="12 13">Holliday junction resolvase RecU</fullName>
        <ecNumber evidence="13 14">3.1.21.10</ecNumber>
    </recommendedName>
    <alternativeName>
        <fullName evidence="13">Recombination protein U homolog</fullName>
    </alternativeName>
</protein>
<evidence type="ECO:0000256" key="8">
    <source>
        <dbReference type="ARBA" id="ARBA00022842"/>
    </source>
</evidence>
<dbReference type="EMBL" id="JBHTOP010000023">
    <property type="protein sequence ID" value="MFD1672224.1"/>
    <property type="molecule type" value="Genomic_DNA"/>
</dbReference>
<comment type="catalytic activity">
    <reaction evidence="13">
        <text>Endonucleolytic cleavage at a junction such as a reciprocal single-stranded crossover between two homologous DNA duplexes (Holliday junction).</text>
        <dbReference type="EC" id="3.1.21.10"/>
    </reaction>
</comment>
<gene>
    <name evidence="13 15" type="primary">recU</name>
    <name evidence="15" type="ORF">ACFQ5M_08950</name>
</gene>
<evidence type="ECO:0000256" key="5">
    <source>
        <dbReference type="ARBA" id="ARBA00022759"/>
    </source>
</evidence>
<evidence type="ECO:0000256" key="12">
    <source>
        <dbReference type="ARBA" id="ARBA00029523"/>
    </source>
</evidence>
<dbReference type="InterPro" id="IPR011335">
    <property type="entry name" value="Restrct_endonuc-II-like"/>
</dbReference>
<keyword evidence="9 13" id="KW-0233">DNA recombination</keyword>
<keyword evidence="16" id="KW-1185">Reference proteome</keyword>
<dbReference type="Gene3D" id="3.40.1350.10">
    <property type="match status" value="1"/>
</dbReference>
<evidence type="ECO:0000256" key="1">
    <source>
        <dbReference type="ARBA" id="ARBA00004496"/>
    </source>
</evidence>
<dbReference type="SUPFAM" id="SSF52980">
    <property type="entry name" value="Restriction endonuclease-like"/>
    <property type="match status" value="1"/>
</dbReference>
<evidence type="ECO:0000256" key="11">
    <source>
        <dbReference type="ARBA" id="ARBA00023447"/>
    </source>
</evidence>
<dbReference type="CDD" id="cd22354">
    <property type="entry name" value="RecU-like"/>
    <property type="match status" value="1"/>
</dbReference>
<evidence type="ECO:0000256" key="9">
    <source>
        <dbReference type="ARBA" id="ARBA00023172"/>
    </source>
</evidence>
<keyword evidence="3 13" id="KW-0540">Nuclease</keyword>
<evidence type="ECO:0000256" key="10">
    <source>
        <dbReference type="ARBA" id="ARBA00023204"/>
    </source>
</evidence>
<evidence type="ECO:0000256" key="4">
    <source>
        <dbReference type="ARBA" id="ARBA00022723"/>
    </source>
</evidence>
<evidence type="ECO:0000313" key="16">
    <source>
        <dbReference type="Proteomes" id="UP001597267"/>
    </source>
</evidence>
<keyword evidence="2 13" id="KW-0963">Cytoplasm</keyword>
<evidence type="ECO:0000256" key="14">
    <source>
        <dbReference type="NCBIfam" id="TIGR00648"/>
    </source>
</evidence>
<feature type="binding site" evidence="13">
    <location>
        <position position="123"/>
    </location>
    <ligand>
        <name>Mg(2+)</name>
        <dbReference type="ChEBI" id="CHEBI:18420"/>
    </ligand>
</feature>
<organism evidence="15 16">
    <name type="scientific">Agrilactobacillus yilanensis</name>
    <dbReference type="NCBI Taxonomy" id="2485997"/>
    <lineage>
        <taxon>Bacteria</taxon>
        <taxon>Bacillati</taxon>
        <taxon>Bacillota</taxon>
        <taxon>Bacilli</taxon>
        <taxon>Lactobacillales</taxon>
        <taxon>Lactobacillaceae</taxon>
        <taxon>Agrilactobacillus</taxon>
    </lineage>
</organism>
<dbReference type="RefSeq" id="WP_318530793.1">
    <property type="nucleotide sequence ID" value="NZ_JBHTOP010000023.1"/>
</dbReference>
<dbReference type="PIRSF" id="PIRSF037785">
    <property type="entry name" value="RecU"/>
    <property type="match status" value="1"/>
</dbReference>
<comment type="subcellular location">
    <subcellularLocation>
        <location evidence="1 13">Cytoplasm</location>
    </subcellularLocation>
</comment>
<feature type="binding site" evidence="13">
    <location>
        <position position="89"/>
    </location>
    <ligand>
        <name>Mg(2+)</name>
        <dbReference type="ChEBI" id="CHEBI:18420"/>
    </ligand>
</feature>
<keyword evidence="10 13" id="KW-0234">DNA repair</keyword>
<dbReference type="Pfam" id="PF03838">
    <property type="entry name" value="RecU"/>
    <property type="match status" value="1"/>
</dbReference>
<feature type="site" description="Transition state stabilizer" evidence="13">
    <location>
        <position position="106"/>
    </location>
</feature>
<dbReference type="NCBIfam" id="TIGR00648">
    <property type="entry name" value="recU"/>
    <property type="match status" value="1"/>
</dbReference>